<protein>
    <submittedName>
        <fullName evidence="2">Uncharacterized protein</fullName>
    </submittedName>
</protein>
<dbReference type="Proteomes" id="UP000077248">
    <property type="component" value="Unassembled WGS sequence"/>
</dbReference>
<evidence type="ECO:0000313" key="2">
    <source>
        <dbReference type="EMBL" id="OAG25057.1"/>
    </source>
</evidence>
<gene>
    <name evidence="2" type="ORF">CC77DRAFT_1004724</name>
</gene>
<organism evidence="2 3">
    <name type="scientific">Alternaria alternata</name>
    <name type="common">Alternaria rot fungus</name>
    <name type="synonym">Torula alternata</name>
    <dbReference type="NCBI Taxonomy" id="5599"/>
    <lineage>
        <taxon>Eukaryota</taxon>
        <taxon>Fungi</taxon>
        <taxon>Dikarya</taxon>
        <taxon>Ascomycota</taxon>
        <taxon>Pezizomycotina</taxon>
        <taxon>Dothideomycetes</taxon>
        <taxon>Pleosporomycetidae</taxon>
        <taxon>Pleosporales</taxon>
        <taxon>Pleosporineae</taxon>
        <taxon>Pleosporaceae</taxon>
        <taxon>Alternaria</taxon>
        <taxon>Alternaria sect. Alternaria</taxon>
        <taxon>Alternaria alternata complex</taxon>
    </lineage>
</organism>
<dbReference type="GeneID" id="29108887"/>
<feature type="region of interest" description="Disordered" evidence="1">
    <location>
        <begin position="60"/>
        <end position="138"/>
    </location>
</feature>
<feature type="region of interest" description="Disordered" evidence="1">
    <location>
        <begin position="14"/>
        <end position="38"/>
    </location>
</feature>
<evidence type="ECO:0000256" key="1">
    <source>
        <dbReference type="SAM" id="MobiDB-lite"/>
    </source>
</evidence>
<evidence type="ECO:0000313" key="3">
    <source>
        <dbReference type="Proteomes" id="UP000077248"/>
    </source>
</evidence>
<dbReference type="VEuPathDB" id="FungiDB:CC77DRAFT_1004724"/>
<keyword evidence="3" id="KW-1185">Reference proteome</keyword>
<sequence length="287" mass="31282">MDTASHAYEAFPTFDTYSAPTTPQHDHDAPIPTTSDITATTSEPFSLQYEGPLYTEINIPLPHIPAPPTTSSASPRLSTSAASCTSDTTTEKRRGRSRTLSSLSPFRHRSSSSASNPISSPTSPTLSPSRNSEEWPRIRRDIVKSREVNAMMNLRHQSKRGRSGTIDALAVVPAVLVLSAELFTPEEENGRGGREGRKDSGVGRWEDGISTDRYMVEGRWLAQRPDMACFGYGYQGTGYYTSGMGSIGSIEVAAVVAMLRYGDLDKAMKLIAVYSNNLCWCLSDDVS</sequence>
<feature type="compositionally biased region" description="Low complexity" evidence="1">
    <location>
        <begin position="69"/>
        <end position="88"/>
    </location>
</feature>
<accession>A0A177DZF9</accession>
<dbReference type="AlphaFoldDB" id="A0A177DZF9"/>
<dbReference type="KEGG" id="aalt:CC77DRAFT_1004724"/>
<dbReference type="OMA" id="MDLRHQS"/>
<dbReference type="RefSeq" id="XP_018390478.1">
    <property type="nucleotide sequence ID" value="XM_018523293.1"/>
</dbReference>
<proteinExistence type="predicted"/>
<dbReference type="EMBL" id="KV441470">
    <property type="protein sequence ID" value="OAG25057.1"/>
    <property type="molecule type" value="Genomic_DNA"/>
</dbReference>
<reference evidence="2 3" key="1">
    <citation type="submission" date="2016-05" db="EMBL/GenBank/DDBJ databases">
        <title>Comparative analysis of secretome profiles of manganese(II)-oxidizing ascomycete fungi.</title>
        <authorList>
            <consortium name="DOE Joint Genome Institute"/>
            <person name="Zeiner C.A."/>
            <person name="Purvine S.O."/>
            <person name="Zink E.M."/>
            <person name="Wu S."/>
            <person name="Pasa-Tolic L."/>
            <person name="Chaput D.L."/>
            <person name="Haridas S."/>
            <person name="Grigoriev I.V."/>
            <person name="Santelli C.M."/>
            <person name="Hansel C.M."/>
        </authorList>
    </citation>
    <scope>NUCLEOTIDE SEQUENCE [LARGE SCALE GENOMIC DNA]</scope>
    <source>
        <strain evidence="2 3">SRC1lrK2f</strain>
    </source>
</reference>
<feature type="compositionally biased region" description="Low complexity" evidence="1">
    <location>
        <begin position="98"/>
        <end position="130"/>
    </location>
</feature>
<name>A0A177DZF9_ALTAL</name>